<reference evidence="12" key="1">
    <citation type="submission" date="2021-01" db="EMBL/GenBank/DDBJ databases">
        <authorList>
            <person name="Corre E."/>
            <person name="Pelletier E."/>
            <person name="Niang G."/>
            <person name="Scheremetjew M."/>
            <person name="Finn R."/>
            <person name="Kale V."/>
            <person name="Holt S."/>
            <person name="Cochrane G."/>
            <person name="Meng A."/>
            <person name="Brown T."/>
            <person name="Cohen L."/>
        </authorList>
    </citation>
    <scope>NUCLEOTIDE SEQUENCE</scope>
    <source>
        <strain evidence="12">CCMP127</strain>
    </source>
</reference>
<keyword evidence="10 11" id="KW-0472">Membrane</keyword>
<dbReference type="EMBL" id="HBIM01006973">
    <property type="protein sequence ID" value="CAE0408164.1"/>
    <property type="molecule type" value="Transcribed_RNA"/>
</dbReference>
<evidence type="ECO:0000313" key="12">
    <source>
        <dbReference type="EMBL" id="CAE0408164.1"/>
    </source>
</evidence>
<evidence type="ECO:0000256" key="6">
    <source>
        <dbReference type="ARBA" id="ARBA00022824"/>
    </source>
</evidence>
<comment type="subcellular location">
    <subcellularLocation>
        <location evidence="1">Endoplasmic reticulum membrane</location>
        <topology evidence="1">Multi-pass membrane protein</topology>
    </subcellularLocation>
</comment>
<dbReference type="InterPro" id="IPR004728">
    <property type="entry name" value="Sec62"/>
</dbReference>
<name>A0A7S3L1N7_9STRA</name>
<dbReference type="GO" id="GO:0005789">
    <property type="term" value="C:endoplasmic reticulum membrane"/>
    <property type="evidence" value="ECO:0007669"/>
    <property type="project" value="UniProtKB-SubCell"/>
</dbReference>
<feature type="transmembrane region" description="Helical" evidence="11">
    <location>
        <begin position="129"/>
        <end position="151"/>
    </location>
</feature>
<keyword evidence="7" id="KW-0653">Protein transport</keyword>
<evidence type="ECO:0000256" key="8">
    <source>
        <dbReference type="ARBA" id="ARBA00022989"/>
    </source>
</evidence>
<proteinExistence type="inferred from homology"/>
<accession>A0A7S3L1N7</accession>
<evidence type="ECO:0000256" key="9">
    <source>
        <dbReference type="ARBA" id="ARBA00023010"/>
    </source>
</evidence>
<gene>
    <name evidence="12" type="ORF">ACOF00016_LOCUS5936</name>
</gene>
<evidence type="ECO:0000256" key="11">
    <source>
        <dbReference type="SAM" id="Phobius"/>
    </source>
</evidence>
<evidence type="ECO:0000256" key="5">
    <source>
        <dbReference type="ARBA" id="ARBA00022692"/>
    </source>
</evidence>
<keyword evidence="8 11" id="KW-1133">Transmembrane helix</keyword>
<comment type="similarity">
    <text evidence="2">Belongs to the SEC62 family.</text>
</comment>
<keyword evidence="5 11" id="KW-0812">Transmembrane</keyword>
<evidence type="ECO:0000256" key="3">
    <source>
        <dbReference type="ARBA" id="ARBA00021257"/>
    </source>
</evidence>
<evidence type="ECO:0000256" key="4">
    <source>
        <dbReference type="ARBA" id="ARBA00022448"/>
    </source>
</evidence>
<evidence type="ECO:0000256" key="7">
    <source>
        <dbReference type="ARBA" id="ARBA00022927"/>
    </source>
</evidence>
<dbReference type="PANTHER" id="PTHR12443:SF9">
    <property type="entry name" value="TRANSLOCATION PROTEIN SEC62"/>
    <property type="match status" value="1"/>
</dbReference>
<keyword evidence="6" id="KW-0256">Endoplasmic reticulum</keyword>
<keyword evidence="9" id="KW-0811">Translocation</keyword>
<evidence type="ECO:0000256" key="1">
    <source>
        <dbReference type="ARBA" id="ARBA00004477"/>
    </source>
</evidence>
<evidence type="ECO:0000256" key="10">
    <source>
        <dbReference type="ARBA" id="ARBA00023136"/>
    </source>
</evidence>
<keyword evidence="4" id="KW-0813">Transport</keyword>
<dbReference type="PANTHER" id="PTHR12443">
    <property type="entry name" value="TRANSLOCATION PROTEIN SEC62"/>
    <property type="match status" value="1"/>
</dbReference>
<feature type="transmembrane region" description="Helical" evidence="11">
    <location>
        <begin position="222"/>
        <end position="240"/>
    </location>
</feature>
<sequence>MSDKKEETKVSKSLAFYQEPGNLKKLCDFLRSRQGPALREAVLMDQRVYYLKGEKLVNFLVEPKKGTKWPNKLPRFESRLDAIAVCKDLCKQQFIVRSEKQGKGVLALSSNRAFDETGYFTWIYEGDKLLAYLMSGGLAFFALFCILQPIWPTFLKVFVWYLSVSFLLFVFGLITVRGFLFLMVWIIGFEFWIFPNLFDESLGFVESFIPFFSFEPTKPGQLVYRLGVGAAFFSFCWWAVTQPSEFDGYVAAQGDFLKDLYAGTLLSDMSQADKENIDKPKYDSLDDLLKALDEEIEKADIMPEEPKTEEEKLDSLLEDLVENEEVILSDEE</sequence>
<dbReference type="AlphaFoldDB" id="A0A7S3L1N7"/>
<protein>
    <recommendedName>
        <fullName evidence="3">Translocation protein SEC62</fullName>
    </recommendedName>
</protein>
<dbReference type="GO" id="GO:0031204">
    <property type="term" value="P:post-translational protein targeting to membrane, translocation"/>
    <property type="evidence" value="ECO:0007669"/>
    <property type="project" value="TreeGrafter"/>
</dbReference>
<evidence type="ECO:0000256" key="2">
    <source>
        <dbReference type="ARBA" id="ARBA00010604"/>
    </source>
</evidence>
<organism evidence="12">
    <name type="scientific">Amphora coffeiformis</name>
    <dbReference type="NCBI Taxonomy" id="265554"/>
    <lineage>
        <taxon>Eukaryota</taxon>
        <taxon>Sar</taxon>
        <taxon>Stramenopiles</taxon>
        <taxon>Ochrophyta</taxon>
        <taxon>Bacillariophyta</taxon>
        <taxon>Bacillariophyceae</taxon>
        <taxon>Bacillariophycidae</taxon>
        <taxon>Thalassiophysales</taxon>
        <taxon>Catenulaceae</taxon>
        <taxon>Amphora</taxon>
    </lineage>
</organism>
<dbReference type="Pfam" id="PF03839">
    <property type="entry name" value="Sec62"/>
    <property type="match status" value="1"/>
</dbReference>